<dbReference type="PANTHER" id="PTHR31919:SF1">
    <property type="entry name" value="ZINC FINGERS AND HOMEOBOXES PROTEIN 1, ISOFORM 2"/>
    <property type="match status" value="1"/>
</dbReference>
<dbReference type="EMBL" id="BPLR01004662">
    <property type="protein sequence ID" value="GIX96568.1"/>
    <property type="molecule type" value="Genomic_DNA"/>
</dbReference>
<keyword evidence="3" id="KW-1185">Reference proteome</keyword>
<comment type="caution">
    <text evidence="2">The sequence shown here is derived from an EMBL/GenBank/DDBJ whole genome shotgun (WGS) entry which is preliminary data.</text>
</comment>
<name>A0AAV4PHT4_CAEEX</name>
<dbReference type="InterPro" id="IPR041404">
    <property type="entry name" value="DUF5588"/>
</dbReference>
<protein>
    <submittedName>
        <fullName evidence="2">Uncharacterized protein</fullName>
    </submittedName>
</protein>
<keyword evidence="1" id="KW-0802">TPR repeat</keyword>
<dbReference type="Gene3D" id="1.25.40.10">
    <property type="entry name" value="Tetratricopeptide repeat domain"/>
    <property type="match status" value="1"/>
</dbReference>
<proteinExistence type="predicted"/>
<dbReference type="PANTHER" id="PTHR31919">
    <property type="entry name" value="ZINC FINGERS AND HOMEOBOXES PROTEIN 1, ISOFORM 2"/>
    <property type="match status" value="1"/>
</dbReference>
<reference evidence="2 3" key="1">
    <citation type="submission" date="2021-06" db="EMBL/GenBank/DDBJ databases">
        <title>Caerostris extrusa draft genome.</title>
        <authorList>
            <person name="Kono N."/>
            <person name="Arakawa K."/>
        </authorList>
    </citation>
    <scope>NUCLEOTIDE SEQUENCE [LARGE SCALE GENOMIC DNA]</scope>
</reference>
<accession>A0AAV4PHT4</accession>
<sequence length="341" mass="39314">MDIGPEFDDDYFEKPIEKRANTTSNYEAKIFRPFWFMDNNSINADRSAEDVLIALKHRADFYYFSRNYRKAIEMYERCLKLVPSSNNTWKREFMENLAYSFLHENNAEKALEWSLKLEQSAYNLDQKIVSMNIIATACHKLGRYAAELEALHHCLETHKSWPEFWYRLGLAYAGLFEIDLPGYYTSKPSQEEETCCRFKSKLNLSKHPRSQENDSPSADLECSIQSTMPCDCGNCETHAALSLERTGKCHNCFLGTYTIASCMVKTRTMIDSGGNNHLGVERDELLKEKIDSCLKHMEIEQSFIDEASKSLGPEFIPGLKKKRAYVDDDGLTINKKSEVQD</sequence>
<dbReference type="SUPFAM" id="SSF48452">
    <property type="entry name" value="TPR-like"/>
    <property type="match status" value="1"/>
</dbReference>
<dbReference type="InterPro" id="IPR011990">
    <property type="entry name" value="TPR-like_helical_dom_sf"/>
</dbReference>
<feature type="repeat" description="TPR" evidence="1">
    <location>
        <begin position="52"/>
        <end position="85"/>
    </location>
</feature>
<dbReference type="SMART" id="SM00028">
    <property type="entry name" value="TPR"/>
    <property type="match status" value="2"/>
</dbReference>
<evidence type="ECO:0000313" key="3">
    <source>
        <dbReference type="Proteomes" id="UP001054945"/>
    </source>
</evidence>
<evidence type="ECO:0000256" key="1">
    <source>
        <dbReference type="PROSITE-ProRule" id="PRU00339"/>
    </source>
</evidence>
<evidence type="ECO:0000313" key="2">
    <source>
        <dbReference type="EMBL" id="GIX96568.1"/>
    </source>
</evidence>
<dbReference type="PROSITE" id="PS50005">
    <property type="entry name" value="TPR"/>
    <property type="match status" value="1"/>
</dbReference>
<dbReference type="Proteomes" id="UP001054945">
    <property type="component" value="Unassembled WGS sequence"/>
</dbReference>
<gene>
    <name evidence="2" type="primary">X975_21053</name>
    <name evidence="2" type="ORF">CEXT_34321</name>
</gene>
<dbReference type="AlphaFoldDB" id="A0AAV4PHT4"/>
<dbReference type="InterPro" id="IPR019734">
    <property type="entry name" value="TPR_rpt"/>
</dbReference>
<organism evidence="2 3">
    <name type="scientific">Caerostris extrusa</name>
    <name type="common">Bark spider</name>
    <name type="synonym">Caerostris bankana</name>
    <dbReference type="NCBI Taxonomy" id="172846"/>
    <lineage>
        <taxon>Eukaryota</taxon>
        <taxon>Metazoa</taxon>
        <taxon>Ecdysozoa</taxon>
        <taxon>Arthropoda</taxon>
        <taxon>Chelicerata</taxon>
        <taxon>Arachnida</taxon>
        <taxon>Araneae</taxon>
        <taxon>Araneomorphae</taxon>
        <taxon>Entelegynae</taxon>
        <taxon>Araneoidea</taxon>
        <taxon>Araneidae</taxon>
        <taxon>Caerostris</taxon>
    </lineage>
</organism>
<dbReference type="Pfam" id="PF17826">
    <property type="entry name" value="DUF5588"/>
    <property type="match status" value="1"/>
</dbReference>